<dbReference type="AlphaFoldDB" id="H2YDJ3"/>
<feature type="compositionally biased region" description="Polar residues" evidence="1">
    <location>
        <begin position="8"/>
        <end position="21"/>
    </location>
</feature>
<evidence type="ECO:0000256" key="1">
    <source>
        <dbReference type="SAM" id="MobiDB-lite"/>
    </source>
</evidence>
<protein>
    <submittedName>
        <fullName evidence="2">Uncharacterized protein</fullName>
    </submittedName>
</protein>
<dbReference type="HOGENOM" id="CLU_1517401_0_0_1"/>
<reference evidence="2" key="2">
    <citation type="submission" date="2025-08" db="UniProtKB">
        <authorList>
            <consortium name="Ensembl"/>
        </authorList>
    </citation>
    <scope>IDENTIFICATION</scope>
</reference>
<accession>H2YDJ3</accession>
<dbReference type="InParanoid" id="H2YDJ3"/>
<reference evidence="2" key="3">
    <citation type="submission" date="2025-09" db="UniProtKB">
        <authorList>
            <consortium name="Ensembl"/>
        </authorList>
    </citation>
    <scope>IDENTIFICATION</scope>
</reference>
<dbReference type="Proteomes" id="UP000007875">
    <property type="component" value="Unassembled WGS sequence"/>
</dbReference>
<evidence type="ECO:0000313" key="2">
    <source>
        <dbReference type="Ensembl" id="ENSCSAVP00000003391.1"/>
    </source>
</evidence>
<sequence length="177" mass="20396">MGGVDSVPQVNEADQNSTEETQNMEWVNFLGELIHETTSMKVWPKALKKNARVSASIETEERKWVVWKSDSSFHVVFGVPHCKDPKKYFYMKPSKRSKIRDLKFKLGIGNDPTKNPPGEMDKRVFVMEYNPKNGKNVLRHLRTNKYLFLTESGKLDMSKNEEKASRWEITGGARSTN</sequence>
<evidence type="ECO:0000313" key="3">
    <source>
        <dbReference type="Proteomes" id="UP000007875"/>
    </source>
</evidence>
<dbReference type="Ensembl" id="ENSCSAVT00000003442.1">
    <property type="protein sequence ID" value="ENSCSAVP00000003391.1"/>
    <property type="gene ID" value="ENSCSAVG00000002013.1"/>
</dbReference>
<reference evidence="3" key="1">
    <citation type="submission" date="2003-08" db="EMBL/GenBank/DDBJ databases">
        <authorList>
            <person name="Birren B."/>
            <person name="Nusbaum C."/>
            <person name="Abebe A."/>
            <person name="Abouelleil A."/>
            <person name="Adekoya E."/>
            <person name="Ait-zahra M."/>
            <person name="Allen N."/>
            <person name="Allen T."/>
            <person name="An P."/>
            <person name="Anderson M."/>
            <person name="Anderson S."/>
            <person name="Arachchi H."/>
            <person name="Armbruster J."/>
            <person name="Bachantsang P."/>
            <person name="Baldwin J."/>
            <person name="Barry A."/>
            <person name="Bayul T."/>
            <person name="Blitshsteyn B."/>
            <person name="Bloom T."/>
            <person name="Blye J."/>
            <person name="Boguslavskiy L."/>
            <person name="Borowsky M."/>
            <person name="Boukhgalter B."/>
            <person name="Brunache A."/>
            <person name="Butler J."/>
            <person name="Calixte N."/>
            <person name="Calvo S."/>
            <person name="Camarata J."/>
            <person name="Campo K."/>
            <person name="Chang J."/>
            <person name="Cheshatsang Y."/>
            <person name="Citroen M."/>
            <person name="Collymore A."/>
            <person name="Considine T."/>
            <person name="Cook A."/>
            <person name="Cooke P."/>
            <person name="Corum B."/>
            <person name="Cuomo C."/>
            <person name="David R."/>
            <person name="Dawoe T."/>
            <person name="Degray S."/>
            <person name="Dodge S."/>
            <person name="Dooley K."/>
            <person name="Dorje P."/>
            <person name="Dorjee K."/>
            <person name="Dorris L."/>
            <person name="Duffey N."/>
            <person name="Dupes A."/>
            <person name="Elkins T."/>
            <person name="Engels R."/>
            <person name="Erickson J."/>
            <person name="Farina A."/>
            <person name="Faro S."/>
            <person name="Ferreira P."/>
            <person name="Fischer H."/>
            <person name="Fitzgerald M."/>
            <person name="Foley K."/>
            <person name="Gage D."/>
            <person name="Galagan J."/>
            <person name="Gearin G."/>
            <person name="Gnerre S."/>
            <person name="Gnirke A."/>
            <person name="Goyette A."/>
            <person name="Graham J."/>
            <person name="Grandbois E."/>
            <person name="Gyaltsen K."/>
            <person name="Hafez N."/>
            <person name="Hagopian D."/>
            <person name="Hagos B."/>
            <person name="Hall J."/>
            <person name="Hatcher B."/>
            <person name="Heller A."/>
            <person name="Higgins H."/>
            <person name="Honan T."/>
            <person name="Horn A."/>
            <person name="Houde N."/>
            <person name="Hughes L."/>
            <person name="Hulme W."/>
            <person name="Husby E."/>
            <person name="Iliev I."/>
            <person name="Jaffe D."/>
            <person name="Jones C."/>
            <person name="Kamal M."/>
            <person name="Kamat A."/>
            <person name="Kamvysselis M."/>
            <person name="Karlsson E."/>
            <person name="Kells C."/>
            <person name="Kieu A."/>
            <person name="Kisner P."/>
            <person name="Kodira C."/>
            <person name="Kulbokas E."/>
            <person name="Labutti K."/>
            <person name="Lama D."/>
            <person name="Landers T."/>
            <person name="Leger J."/>
            <person name="Levine S."/>
            <person name="Lewis D."/>
            <person name="Lewis T."/>
            <person name="Lindblad-toh K."/>
            <person name="Liu X."/>
            <person name="Lokyitsang T."/>
            <person name="Lokyitsang Y."/>
            <person name="Lucien O."/>
            <person name="Lui A."/>
            <person name="Ma L.J."/>
            <person name="Mabbitt R."/>
            <person name="Macdonald J."/>
            <person name="Maclean C."/>
            <person name="Major J."/>
            <person name="Manning J."/>
            <person name="Marabella R."/>
            <person name="Maru K."/>
            <person name="Matthews C."/>
            <person name="Mauceli E."/>
            <person name="Mccarthy M."/>
            <person name="Mcdonough S."/>
            <person name="Mcghee T."/>
            <person name="Meldrim J."/>
            <person name="Meneus L."/>
            <person name="Mesirov J."/>
            <person name="Mihalev A."/>
            <person name="Mihova T."/>
            <person name="Mikkelsen T."/>
            <person name="Mlenga V."/>
            <person name="Moru K."/>
            <person name="Mozes J."/>
            <person name="Mulrain L."/>
            <person name="Munson G."/>
            <person name="Naylor J."/>
            <person name="Newes C."/>
            <person name="Nguyen C."/>
            <person name="Nguyen N."/>
            <person name="Nguyen T."/>
            <person name="Nicol R."/>
            <person name="Nielsen C."/>
            <person name="Nizzari M."/>
            <person name="Norbu C."/>
            <person name="Norbu N."/>
            <person name="O'donnell P."/>
            <person name="Okoawo O."/>
            <person name="O'leary S."/>
            <person name="Omotosho B."/>
            <person name="O'neill K."/>
            <person name="Osman S."/>
            <person name="Parker S."/>
            <person name="Perrin D."/>
            <person name="Phunkhang P."/>
            <person name="Piqani B."/>
            <person name="Purcell S."/>
            <person name="Rachupka T."/>
            <person name="Ramasamy U."/>
            <person name="Rameau R."/>
            <person name="Ray V."/>
            <person name="Raymond C."/>
            <person name="Retta R."/>
            <person name="Richardson S."/>
            <person name="Rise C."/>
            <person name="Rodriguez J."/>
            <person name="Rogers J."/>
            <person name="Rogov P."/>
            <person name="Rutman M."/>
            <person name="Schupbach R."/>
            <person name="Seaman C."/>
            <person name="Settipalli S."/>
            <person name="Sharpe T."/>
            <person name="Sheridan J."/>
            <person name="Sherpa N."/>
            <person name="Shi J."/>
            <person name="Smirnov S."/>
            <person name="Smith C."/>
            <person name="Sougnez C."/>
            <person name="Spencer B."/>
            <person name="Stalker J."/>
            <person name="Stange-thomann N."/>
            <person name="Stavropoulos S."/>
            <person name="Stetson K."/>
            <person name="Stone C."/>
            <person name="Stone S."/>
            <person name="Stubbs M."/>
            <person name="Talamas J."/>
            <person name="Tchuinga P."/>
            <person name="Tenzing P."/>
            <person name="Tesfaye S."/>
            <person name="Theodore J."/>
            <person name="Thoulutsang Y."/>
            <person name="Topham K."/>
            <person name="Towey S."/>
            <person name="Tsamla T."/>
            <person name="Tsomo N."/>
            <person name="Vallee D."/>
            <person name="Vassiliev H."/>
            <person name="Venkataraman V."/>
            <person name="Vinson J."/>
            <person name="Vo A."/>
            <person name="Wade C."/>
            <person name="Wang S."/>
            <person name="Wangchuk T."/>
            <person name="Wangdi T."/>
            <person name="Whittaker C."/>
            <person name="Wilkinson J."/>
            <person name="Wu Y."/>
            <person name="Wyman D."/>
            <person name="Yadav S."/>
            <person name="Yang S."/>
            <person name="Yang X."/>
            <person name="Yeager S."/>
            <person name="Yee E."/>
            <person name="Young G."/>
            <person name="Zainoun J."/>
            <person name="Zembeck L."/>
            <person name="Zimmer A."/>
            <person name="Zody M."/>
            <person name="Lander E."/>
        </authorList>
    </citation>
    <scope>NUCLEOTIDE SEQUENCE [LARGE SCALE GENOMIC DNA]</scope>
</reference>
<dbReference type="GeneTree" id="ENSGT00660000097313"/>
<keyword evidence="3" id="KW-1185">Reference proteome</keyword>
<dbReference type="OMA" id="TTSMKVW"/>
<feature type="region of interest" description="Disordered" evidence="1">
    <location>
        <begin position="1"/>
        <end position="21"/>
    </location>
</feature>
<proteinExistence type="predicted"/>
<organism evidence="2 3">
    <name type="scientific">Ciona savignyi</name>
    <name type="common">Pacific transparent sea squirt</name>
    <dbReference type="NCBI Taxonomy" id="51511"/>
    <lineage>
        <taxon>Eukaryota</taxon>
        <taxon>Metazoa</taxon>
        <taxon>Chordata</taxon>
        <taxon>Tunicata</taxon>
        <taxon>Ascidiacea</taxon>
        <taxon>Phlebobranchia</taxon>
        <taxon>Cionidae</taxon>
        <taxon>Ciona</taxon>
    </lineage>
</organism>
<name>H2YDJ3_CIOSA</name>